<dbReference type="PANTHER" id="PTHR24055">
    <property type="entry name" value="MITOGEN-ACTIVATED PROTEIN KINASE"/>
    <property type="match status" value="1"/>
</dbReference>
<dbReference type="InterPro" id="IPR011009">
    <property type="entry name" value="Kinase-like_dom_sf"/>
</dbReference>
<dbReference type="Gene3D" id="3.30.200.20">
    <property type="entry name" value="Phosphorylase Kinase, domain 1"/>
    <property type="match status" value="1"/>
</dbReference>
<evidence type="ECO:0000256" key="2">
    <source>
        <dbReference type="ARBA" id="ARBA00022840"/>
    </source>
</evidence>
<evidence type="ECO:0000313" key="4">
    <source>
        <dbReference type="EMBL" id="GMT21861.1"/>
    </source>
</evidence>
<evidence type="ECO:0000256" key="1">
    <source>
        <dbReference type="ARBA" id="ARBA00022741"/>
    </source>
</evidence>
<dbReference type="EMBL" id="BTSY01000004">
    <property type="protein sequence ID" value="GMT21861.1"/>
    <property type="molecule type" value="Genomic_DNA"/>
</dbReference>
<dbReference type="PROSITE" id="PS50011">
    <property type="entry name" value="PROTEIN_KINASE_DOM"/>
    <property type="match status" value="1"/>
</dbReference>
<dbReference type="Pfam" id="PF00069">
    <property type="entry name" value="Pkinase"/>
    <property type="match status" value="1"/>
</dbReference>
<sequence>LNSTDPSDPGIAVKKFISPFEYVKKAQRCFRELQLLRELSHDNIARLRFTYTTDDSAAQLESVYLATEFAGYDLRVFLDEESSKNKQIFTLVHFKRMLSELLRALKYLNSAKIIHRDLKPDNLAIDSQYKLTLLDFGIARVIDDKMTNGPGNGCYRAIETTAFGQTNDHLAYNEKADIWSIGAILYEMLTGEILFKDDYPLLKSVEICGPIPKSVLRQVSNAADAQS</sequence>
<dbReference type="Proteomes" id="UP001432322">
    <property type="component" value="Unassembled WGS sequence"/>
</dbReference>
<dbReference type="InterPro" id="IPR000719">
    <property type="entry name" value="Prot_kinase_dom"/>
</dbReference>
<dbReference type="SMART" id="SM00220">
    <property type="entry name" value="S_TKc"/>
    <property type="match status" value="1"/>
</dbReference>
<evidence type="ECO:0000313" key="5">
    <source>
        <dbReference type="Proteomes" id="UP001432322"/>
    </source>
</evidence>
<gene>
    <name evidence="4" type="ORF">PFISCL1PPCAC_13156</name>
</gene>
<organism evidence="4 5">
    <name type="scientific">Pristionchus fissidentatus</name>
    <dbReference type="NCBI Taxonomy" id="1538716"/>
    <lineage>
        <taxon>Eukaryota</taxon>
        <taxon>Metazoa</taxon>
        <taxon>Ecdysozoa</taxon>
        <taxon>Nematoda</taxon>
        <taxon>Chromadorea</taxon>
        <taxon>Rhabditida</taxon>
        <taxon>Rhabditina</taxon>
        <taxon>Diplogasteromorpha</taxon>
        <taxon>Diplogasteroidea</taxon>
        <taxon>Neodiplogasteridae</taxon>
        <taxon>Pristionchus</taxon>
    </lineage>
</organism>
<dbReference type="AlphaFoldDB" id="A0AAV5VTI8"/>
<keyword evidence="5" id="KW-1185">Reference proteome</keyword>
<keyword evidence="2" id="KW-0067">ATP-binding</keyword>
<evidence type="ECO:0000259" key="3">
    <source>
        <dbReference type="PROSITE" id="PS50011"/>
    </source>
</evidence>
<comment type="caution">
    <text evidence="4">The sequence shown here is derived from an EMBL/GenBank/DDBJ whole genome shotgun (WGS) entry which is preliminary data.</text>
</comment>
<reference evidence="4" key="1">
    <citation type="submission" date="2023-10" db="EMBL/GenBank/DDBJ databases">
        <title>Genome assembly of Pristionchus species.</title>
        <authorList>
            <person name="Yoshida K."/>
            <person name="Sommer R.J."/>
        </authorList>
    </citation>
    <scope>NUCLEOTIDE SEQUENCE</scope>
    <source>
        <strain evidence="4">RS5133</strain>
    </source>
</reference>
<dbReference type="SUPFAM" id="SSF56112">
    <property type="entry name" value="Protein kinase-like (PK-like)"/>
    <property type="match status" value="1"/>
</dbReference>
<proteinExistence type="predicted"/>
<feature type="domain" description="Protein kinase" evidence="3">
    <location>
        <begin position="1"/>
        <end position="227"/>
    </location>
</feature>
<dbReference type="InterPro" id="IPR050117">
    <property type="entry name" value="MAPK"/>
</dbReference>
<protein>
    <recommendedName>
        <fullName evidence="3">Protein kinase domain-containing protein</fullName>
    </recommendedName>
</protein>
<dbReference type="GO" id="GO:0005524">
    <property type="term" value="F:ATP binding"/>
    <property type="evidence" value="ECO:0007669"/>
    <property type="project" value="UniProtKB-KW"/>
</dbReference>
<name>A0AAV5VTI8_9BILA</name>
<feature type="non-terminal residue" evidence="4">
    <location>
        <position position="1"/>
    </location>
</feature>
<keyword evidence="1" id="KW-0547">Nucleotide-binding</keyword>
<dbReference type="GO" id="GO:0004672">
    <property type="term" value="F:protein kinase activity"/>
    <property type="evidence" value="ECO:0007669"/>
    <property type="project" value="InterPro"/>
</dbReference>
<dbReference type="Gene3D" id="1.10.510.10">
    <property type="entry name" value="Transferase(Phosphotransferase) domain 1"/>
    <property type="match status" value="1"/>
</dbReference>
<accession>A0AAV5VTI8</accession>